<dbReference type="KEGG" id="nco:AAW31_01695"/>
<name>A0A0F7KDI0_9PROT</name>
<dbReference type="EMBL" id="CP011451">
    <property type="protein sequence ID" value="AKH36812.1"/>
    <property type="molecule type" value="Genomic_DNA"/>
</dbReference>
<accession>A0A0F7KDI0</accession>
<dbReference type="PATRIC" id="fig|44574.3.peg.391"/>
<organism evidence="2 3">
    <name type="scientific">Nitrosomonas communis</name>
    <dbReference type="NCBI Taxonomy" id="44574"/>
    <lineage>
        <taxon>Bacteria</taxon>
        <taxon>Pseudomonadati</taxon>
        <taxon>Pseudomonadota</taxon>
        <taxon>Betaproteobacteria</taxon>
        <taxon>Nitrosomonadales</taxon>
        <taxon>Nitrosomonadaceae</taxon>
        <taxon>Nitrosomonas</taxon>
    </lineage>
</organism>
<dbReference type="InterPro" id="IPR036291">
    <property type="entry name" value="NAD(P)-bd_dom_sf"/>
</dbReference>
<reference evidence="3" key="1">
    <citation type="submission" date="2015-05" db="EMBL/GenBank/DDBJ databases">
        <title>Draft genome of Nitrosomonas communis strain Nm2.</title>
        <authorList>
            <person name="Kozlowski J.A."/>
            <person name="Kits K.D."/>
            <person name="Stein L.Y."/>
        </authorList>
    </citation>
    <scope>NUCLEOTIDE SEQUENCE [LARGE SCALE GENOMIC DNA]</scope>
    <source>
        <strain evidence="3">Nm2</strain>
    </source>
</reference>
<sequence length="299" mass="34286">MADQYMGVFGATSSVGQCVLSLLKQYGWQTAAFSRHQVEAEIMQQNPTVTWCQLNHESIIKKMGQSGSKGKKITSWLYLAPIWTLPTYFDFLIAYGVRRIVVLSSTSLFTKDDSSDKREKEIAQHLAEGETNLRAWAEKYGIEWIILRPTLIYGQGRDKNVSEIARFIRRFKFFPLLGDAYGLRQPVHVEDVAAACLAAFLASKVVNRAYNISGGEKLTYREMIKRVFAALDQPPYLLTIPHWIYRVAVSILQKLPRYRHWTVAMAERMNRDLVFECVEAARDFGYTPRPFMLAKEDLP</sequence>
<dbReference type="OrthoDB" id="5565437at2"/>
<proteinExistence type="predicted"/>
<evidence type="ECO:0000259" key="1">
    <source>
        <dbReference type="Pfam" id="PF01370"/>
    </source>
</evidence>
<evidence type="ECO:0000313" key="3">
    <source>
        <dbReference type="Proteomes" id="UP000034156"/>
    </source>
</evidence>
<dbReference type="Proteomes" id="UP000034156">
    <property type="component" value="Chromosome"/>
</dbReference>
<dbReference type="PANTHER" id="PTHR12126:SF11">
    <property type="entry name" value="NADH DEHYDROGENASE [UBIQUINONE] 1 ALPHA SUBCOMPLEX SUBUNIT 9, MITOCHONDRIAL"/>
    <property type="match status" value="1"/>
</dbReference>
<dbReference type="Gene3D" id="3.40.50.720">
    <property type="entry name" value="NAD(P)-binding Rossmann-like Domain"/>
    <property type="match status" value="1"/>
</dbReference>
<gene>
    <name evidence="2" type="ORF">AAW31_01695</name>
</gene>
<reference evidence="2 3" key="2">
    <citation type="journal article" date="2016" name="Genome Announc.">
        <title>Genome Sequence of Nitrosomonas communis Strain Nm2, a Mesophilic Ammonia-Oxidizing Bacterium Isolated from Mediterranean Soil.</title>
        <authorList>
            <person name="Kozlowski J.A."/>
            <person name="Kits K.D."/>
            <person name="Stein L.Y."/>
        </authorList>
    </citation>
    <scope>NUCLEOTIDE SEQUENCE [LARGE SCALE GENOMIC DNA]</scope>
    <source>
        <strain evidence="2 3">Nm2</strain>
    </source>
</reference>
<dbReference type="SUPFAM" id="SSF51735">
    <property type="entry name" value="NAD(P)-binding Rossmann-fold domains"/>
    <property type="match status" value="1"/>
</dbReference>
<dbReference type="PANTHER" id="PTHR12126">
    <property type="entry name" value="NADH-UBIQUINONE OXIDOREDUCTASE 39 KDA SUBUNIT-RELATED"/>
    <property type="match status" value="1"/>
</dbReference>
<protein>
    <submittedName>
        <fullName evidence="2">Epimerase</fullName>
    </submittedName>
</protein>
<evidence type="ECO:0000313" key="2">
    <source>
        <dbReference type="EMBL" id="AKH36812.1"/>
    </source>
</evidence>
<dbReference type="GO" id="GO:0044877">
    <property type="term" value="F:protein-containing complex binding"/>
    <property type="evidence" value="ECO:0007669"/>
    <property type="project" value="TreeGrafter"/>
</dbReference>
<dbReference type="AlphaFoldDB" id="A0A0F7KDI0"/>
<dbReference type="InterPro" id="IPR051207">
    <property type="entry name" value="ComplexI_NDUFA9_subunit"/>
</dbReference>
<dbReference type="InterPro" id="IPR001509">
    <property type="entry name" value="Epimerase_deHydtase"/>
</dbReference>
<keyword evidence="3" id="KW-1185">Reference proteome</keyword>
<dbReference type="Pfam" id="PF01370">
    <property type="entry name" value="Epimerase"/>
    <property type="match status" value="1"/>
</dbReference>
<dbReference type="RefSeq" id="WP_046848915.1">
    <property type="nucleotide sequence ID" value="NZ_CP011451.1"/>
</dbReference>
<feature type="domain" description="NAD-dependent epimerase/dehydratase" evidence="1">
    <location>
        <begin position="93"/>
        <end position="212"/>
    </location>
</feature>